<dbReference type="InterPro" id="IPR007889">
    <property type="entry name" value="HTH_Psq"/>
</dbReference>
<evidence type="ECO:0000259" key="3">
    <source>
        <dbReference type="PROSITE" id="PS50994"/>
    </source>
</evidence>
<dbReference type="Pfam" id="PF13276">
    <property type="entry name" value="HTH_21"/>
    <property type="match status" value="1"/>
</dbReference>
<dbReference type="Proteomes" id="UP000199158">
    <property type="component" value="Unassembled WGS sequence"/>
</dbReference>
<dbReference type="InterPro" id="IPR050900">
    <property type="entry name" value="Transposase_IS3/IS150/IS904"/>
</dbReference>
<dbReference type="GO" id="GO:0003677">
    <property type="term" value="F:DNA binding"/>
    <property type="evidence" value="ECO:0007669"/>
    <property type="project" value="InterPro"/>
</dbReference>
<dbReference type="PANTHER" id="PTHR46889">
    <property type="entry name" value="TRANSPOSASE INSF FOR INSERTION SEQUENCE IS3B-RELATED"/>
    <property type="match status" value="1"/>
</dbReference>
<dbReference type="PROSITE" id="PS50960">
    <property type="entry name" value="HTH_PSQ"/>
    <property type="match status" value="1"/>
</dbReference>
<dbReference type="NCBIfam" id="NF033516">
    <property type="entry name" value="transpos_IS3"/>
    <property type="match status" value="1"/>
</dbReference>
<dbReference type="GO" id="GO:0015074">
    <property type="term" value="P:DNA integration"/>
    <property type="evidence" value="ECO:0007669"/>
    <property type="project" value="InterPro"/>
</dbReference>
<sequence>MTKYTETQKQELVKHYENGISVSDICEKHNIPNSTFYNWIKKYKQISLPNNRTITPRQVYLLQKQLKRLTDENEIWRKCKCTLDSPLSEKLGAIKNLYEEYGVHACCRVLEVQRSTFYHYLKSPEQTLLQKEDELLKPLVKQIFDNSKGRIGAKKIRACMITKGHKVSAERIVRLMREMNLVCVSTKKHITYNLPPQGRYRRDKLKRQFDQSTPNTVWVSDITQLYVNYKVYYLCVIIDLFSRKVIAHHIANNQRTEIVVATFKSAYKKRDYPTDLLFHSYQGGQYSSYEFRKLLRDNRIEQSFSNPGCPYDNAVAESFFRSIKAEETSTKYYRTLNELRASVAEYIKFFNNKRPHQKFTYLTPNQVEQNYYNNK</sequence>
<evidence type="ECO:0000313" key="5">
    <source>
        <dbReference type="Proteomes" id="UP000199158"/>
    </source>
</evidence>
<dbReference type="InterPro" id="IPR002514">
    <property type="entry name" value="Transposase_8"/>
</dbReference>
<dbReference type="InterPro" id="IPR025948">
    <property type="entry name" value="HTH-like_dom"/>
</dbReference>
<dbReference type="Gene3D" id="1.10.10.60">
    <property type="entry name" value="Homeodomain-like"/>
    <property type="match status" value="1"/>
</dbReference>
<proteinExistence type="predicted"/>
<feature type="domain" description="HTH psq-type" evidence="2">
    <location>
        <begin position="1"/>
        <end position="46"/>
    </location>
</feature>
<dbReference type="RefSeq" id="WP_092752937.1">
    <property type="nucleotide sequence ID" value="NZ_FOCG01000001.1"/>
</dbReference>
<dbReference type="InterPro" id="IPR009057">
    <property type="entry name" value="Homeodomain-like_sf"/>
</dbReference>
<dbReference type="GO" id="GO:0004803">
    <property type="term" value="F:transposase activity"/>
    <property type="evidence" value="ECO:0007669"/>
    <property type="project" value="InterPro"/>
</dbReference>
<evidence type="ECO:0000313" key="4">
    <source>
        <dbReference type="EMBL" id="SEM70676.1"/>
    </source>
</evidence>
<evidence type="ECO:0000259" key="2">
    <source>
        <dbReference type="PROSITE" id="PS50960"/>
    </source>
</evidence>
<dbReference type="InterPro" id="IPR036397">
    <property type="entry name" value="RNaseH_sf"/>
</dbReference>
<dbReference type="InterPro" id="IPR048020">
    <property type="entry name" value="Transpos_IS3"/>
</dbReference>
<dbReference type="SUPFAM" id="SSF53098">
    <property type="entry name" value="Ribonuclease H-like"/>
    <property type="match status" value="1"/>
</dbReference>
<gene>
    <name evidence="4" type="ORF">SAMN05216180_1367</name>
</gene>
<dbReference type="STRING" id="474960.SAMN05216180_1367"/>
<organism evidence="4 5">
    <name type="scientific">Hydrogenoanaerobacterium saccharovorans</name>
    <dbReference type="NCBI Taxonomy" id="474960"/>
    <lineage>
        <taxon>Bacteria</taxon>
        <taxon>Bacillati</taxon>
        <taxon>Bacillota</taxon>
        <taxon>Clostridia</taxon>
        <taxon>Eubacteriales</taxon>
        <taxon>Oscillospiraceae</taxon>
        <taxon>Hydrogenoanaerobacterium</taxon>
    </lineage>
</organism>
<reference evidence="4 5" key="1">
    <citation type="submission" date="2016-10" db="EMBL/GenBank/DDBJ databases">
        <authorList>
            <person name="de Groot N.N."/>
        </authorList>
    </citation>
    <scope>NUCLEOTIDE SEQUENCE [LARGE SCALE GENOMIC DNA]</scope>
    <source>
        <strain evidence="4 5">CGMCC 1.5070</strain>
    </source>
</reference>
<dbReference type="InterPro" id="IPR012337">
    <property type="entry name" value="RNaseH-like_sf"/>
</dbReference>
<dbReference type="Pfam" id="PF01527">
    <property type="entry name" value="HTH_Tnp_1"/>
    <property type="match status" value="1"/>
</dbReference>
<dbReference type="EMBL" id="FOCG01000001">
    <property type="protein sequence ID" value="SEM70676.1"/>
    <property type="molecule type" value="Genomic_DNA"/>
</dbReference>
<protein>
    <submittedName>
        <fullName evidence="4">Transposase InsO and inactivated derivatives</fullName>
    </submittedName>
</protein>
<dbReference type="InterPro" id="IPR001584">
    <property type="entry name" value="Integrase_cat-core"/>
</dbReference>
<accession>A0A1H8AJK1</accession>
<name>A0A1H8AJK1_9FIRM</name>
<dbReference type="Pfam" id="PF00665">
    <property type="entry name" value="rve"/>
    <property type="match status" value="1"/>
</dbReference>
<dbReference type="SUPFAM" id="SSF46689">
    <property type="entry name" value="Homeodomain-like"/>
    <property type="match status" value="1"/>
</dbReference>
<dbReference type="AlphaFoldDB" id="A0A1H8AJK1"/>
<feature type="domain" description="Integrase catalytic" evidence="3">
    <location>
        <begin position="210"/>
        <end position="372"/>
    </location>
</feature>
<dbReference type="OrthoDB" id="1757919at2"/>
<evidence type="ECO:0000256" key="1">
    <source>
        <dbReference type="ARBA" id="ARBA00002286"/>
    </source>
</evidence>
<dbReference type="Gene3D" id="3.30.420.10">
    <property type="entry name" value="Ribonuclease H-like superfamily/Ribonuclease H"/>
    <property type="match status" value="1"/>
</dbReference>
<dbReference type="PROSITE" id="PS50994">
    <property type="entry name" value="INTEGRASE"/>
    <property type="match status" value="1"/>
</dbReference>
<dbReference type="GO" id="GO:0006313">
    <property type="term" value="P:DNA transposition"/>
    <property type="evidence" value="ECO:0007669"/>
    <property type="project" value="InterPro"/>
</dbReference>
<dbReference type="PANTHER" id="PTHR46889:SF5">
    <property type="entry name" value="INTEGRASE PROTEIN"/>
    <property type="match status" value="1"/>
</dbReference>
<comment type="function">
    <text evidence="1">Involved in the transposition of the insertion sequence.</text>
</comment>
<dbReference type="Pfam" id="PF13333">
    <property type="entry name" value="rve_2"/>
    <property type="match status" value="1"/>
</dbReference>
<keyword evidence="5" id="KW-1185">Reference proteome</keyword>